<evidence type="ECO:0000259" key="4">
    <source>
        <dbReference type="Pfam" id="PF13649"/>
    </source>
</evidence>
<evidence type="ECO:0000256" key="3">
    <source>
        <dbReference type="ARBA" id="ARBA00022691"/>
    </source>
</evidence>
<organism evidence="5 6">
    <name type="scientific">Natronolimnohabitans innermongolicus JCM 12255</name>
    <dbReference type="NCBI Taxonomy" id="1227499"/>
    <lineage>
        <taxon>Archaea</taxon>
        <taxon>Methanobacteriati</taxon>
        <taxon>Methanobacteriota</taxon>
        <taxon>Stenosarchaea group</taxon>
        <taxon>Halobacteria</taxon>
        <taxon>Halobacteriales</taxon>
        <taxon>Natrialbaceae</taxon>
        <taxon>Natronolimnohabitans</taxon>
    </lineage>
</organism>
<dbReference type="eggNOG" id="arCOG01783">
    <property type="taxonomic scope" value="Archaea"/>
</dbReference>
<keyword evidence="2 5" id="KW-0808">Transferase</keyword>
<dbReference type="Proteomes" id="UP000011602">
    <property type="component" value="Unassembled WGS sequence"/>
</dbReference>
<keyword evidence="1 5" id="KW-0489">Methyltransferase</keyword>
<gene>
    <name evidence="5" type="ORF">C493_19546</name>
</gene>
<dbReference type="STRING" id="1227499.C493_19546"/>
<reference evidence="5 6" key="1">
    <citation type="journal article" date="2014" name="PLoS Genet.">
        <title>Phylogenetically driven sequencing of extremely halophilic archaea reveals strategies for static and dynamic osmo-response.</title>
        <authorList>
            <person name="Becker E.A."/>
            <person name="Seitzer P.M."/>
            <person name="Tritt A."/>
            <person name="Larsen D."/>
            <person name="Krusor M."/>
            <person name="Yao A.I."/>
            <person name="Wu D."/>
            <person name="Madern D."/>
            <person name="Eisen J.A."/>
            <person name="Darling A.E."/>
            <person name="Facciotti M.T."/>
        </authorList>
    </citation>
    <scope>NUCLEOTIDE SEQUENCE [LARGE SCALE GENOMIC DNA]</scope>
    <source>
        <strain evidence="5 6">JCM 12255</strain>
    </source>
</reference>
<comment type="caution">
    <text evidence="5">The sequence shown here is derived from an EMBL/GenBank/DDBJ whole genome shotgun (WGS) entry which is preliminary data.</text>
</comment>
<keyword evidence="6" id="KW-1185">Reference proteome</keyword>
<protein>
    <submittedName>
        <fullName evidence="5">Methyltransferase type 11</fullName>
    </submittedName>
</protein>
<evidence type="ECO:0000256" key="1">
    <source>
        <dbReference type="ARBA" id="ARBA00022603"/>
    </source>
</evidence>
<dbReference type="Gene3D" id="3.40.50.150">
    <property type="entry name" value="Vaccinia Virus protein VP39"/>
    <property type="match status" value="1"/>
</dbReference>
<dbReference type="CDD" id="cd02440">
    <property type="entry name" value="AdoMet_MTases"/>
    <property type="match status" value="1"/>
</dbReference>
<sequence>MSDRTRQPAGWQVEQSASEAYEQYLVPAIFAPWTDRLLETAEIREGDRVLDVACGTGVVARRAAPRVGTGGSVVGLDINDGMLAVAAETAADLQPSIEWRRGDATDLPFSDERFDVVCCQQALQFFDDPGVAVGEMRRVLTPGGSVALSVWRPIDYQPAYVVLADALDRHVGDEAGTMMRSPFPEWDGEDLQTLVRDAGFDDVSVTVEIGSVRYPSVEEFVRREAASSPLAEPIAAVESAVRDDLIREVADALHGYSDDDGIVSPMESYVITADR</sequence>
<feature type="domain" description="Methyltransferase" evidence="4">
    <location>
        <begin position="49"/>
        <end position="144"/>
    </location>
</feature>
<dbReference type="PANTHER" id="PTHR43591:SF24">
    <property type="entry name" value="2-METHOXY-6-POLYPRENYL-1,4-BENZOQUINOL METHYLASE, MITOCHONDRIAL"/>
    <property type="match status" value="1"/>
</dbReference>
<dbReference type="PROSITE" id="PS51608">
    <property type="entry name" value="SAM_MT_UBIE"/>
    <property type="match status" value="1"/>
</dbReference>
<proteinExistence type="predicted"/>
<dbReference type="OrthoDB" id="57427at2157"/>
<dbReference type="PANTHER" id="PTHR43591">
    <property type="entry name" value="METHYLTRANSFERASE"/>
    <property type="match status" value="1"/>
</dbReference>
<dbReference type="PATRIC" id="fig|1227499.3.peg.4024"/>
<evidence type="ECO:0000313" key="6">
    <source>
        <dbReference type="Proteomes" id="UP000011602"/>
    </source>
</evidence>
<dbReference type="AlphaFoldDB" id="L9WL54"/>
<accession>L9WL54</accession>
<dbReference type="GO" id="GO:0032259">
    <property type="term" value="P:methylation"/>
    <property type="evidence" value="ECO:0007669"/>
    <property type="project" value="UniProtKB-KW"/>
</dbReference>
<dbReference type="InterPro" id="IPR004033">
    <property type="entry name" value="UbiE/COQ5_MeTrFase"/>
</dbReference>
<dbReference type="InterPro" id="IPR029063">
    <property type="entry name" value="SAM-dependent_MTases_sf"/>
</dbReference>
<dbReference type="RefSeq" id="WP_007261165.1">
    <property type="nucleotide sequence ID" value="NZ_AOHZ01000088.1"/>
</dbReference>
<dbReference type="InterPro" id="IPR041698">
    <property type="entry name" value="Methyltransf_25"/>
</dbReference>
<evidence type="ECO:0000256" key="2">
    <source>
        <dbReference type="ARBA" id="ARBA00022679"/>
    </source>
</evidence>
<dbReference type="SUPFAM" id="SSF53335">
    <property type="entry name" value="S-adenosyl-L-methionine-dependent methyltransferases"/>
    <property type="match status" value="1"/>
</dbReference>
<dbReference type="EMBL" id="AOHZ01000088">
    <property type="protein sequence ID" value="ELY50194.1"/>
    <property type="molecule type" value="Genomic_DNA"/>
</dbReference>
<name>L9WL54_9EURY</name>
<dbReference type="GO" id="GO:0008757">
    <property type="term" value="F:S-adenosylmethionine-dependent methyltransferase activity"/>
    <property type="evidence" value="ECO:0007669"/>
    <property type="project" value="InterPro"/>
</dbReference>
<dbReference type="Pfam" id="PF13649">
    <property type="entry name" value="Methyltransf_25"/>
    <property type="match status" value="1"/>
</dbReference>
<keyword evidence="3" id="KW-0949">S-adenosyl-L-methionine</keyword>
<evidence type="ECO:0000313" key="5">
    <source>
        <dbReference type="EMBL" id="ELY50194.1"/>
    </source>
</evidence>